<feature type="transmembrane region" description="Helical" evidence="1">
    <location>
        <begin position="102"/>
        <end position="122"/>
    </location>
</feature>
<dbReference type="OrthoDB" id="4862385at2"/>
<feature type="transmembrane region" description="Helical" evidence="1">
    <location>
        <begin position="69"/>
        <end position="90"/>
    </location>
</feature>
<protein>
    <submittedName>
        <fullName evidence="2">Uncharacterized protein</fullName>
    </submittedName>
</protein>
<accession>A0A2A9EDP7</accession>
<feature type="transmembrane region" description="Helical" evidence="1">
    <location>
        <begin position="148"/>
        <end position="174"/>
    </location>
</feature>
<reference evidence="2 3" key="1">
    <citation type="submission" date="2017-10" db="EMBL/GenBank/DDBJ databases">
        <title>Sequencing the genomes of 1000 actinobacteria strains.</title>
        <authorList>
            <person name="Klenk H.-P."/>
        </authorList>
    </citation>
    <scope>NUCLEOTIDE SEQUENCE [LARGE SCALE GENOMIC DNA]</scope>
    <source>
        <strain evidence="2 3">DSM 21574</strain>
    </source>
</reference>
<gene>
    <name evidence="2" type="ORF">ATL41_1505</name>
</gene>
<dbReference type="Proteomes" id="UP000221394">
    <property type="component" value="Unassembled WGS sequence"/>
</dbReference>
<keyword evidence="1" id="KW-0812">Transmembrane</keyword>
<evidence type="ECO:0000313" key="2">
    <source>
        <dbReference type="EMBL" id="PFG36766.1"/>
    </source>
</evidence>
<evidence type="ECO:0000313" key="3">
    <source>
        <dbReference type="Proteomes" id="UP000221394"/>
    </source>
</evidence>
<dbReference type="RefSeq" id="WP_098457915.1">
    <property type="nucleotide sequence ID" value="NZ_PDJH01000001.1"/>
</dbReference>
<keyword evidence="1" id="KW-0472">Membrane</keyword>
<dbReference type="EMBL" id="PDJH01000001">
    <property type="protein sequence ID" value="PFG36766.1"/>
    <property type="molecule type" value="Genomic_DNA"/>
</dbReference>
<sequence length="248" mass="26011">MTTTTRTAHPTRRAPQWQRSAVWQLSVYAYLMAWAWAIAVVVVAVILAIVSRSVNVELSGVAFSHHAFLWFPFSIAIMVTTSLLTTHVAAGMTRASFIKGAIIAAVATGIGNAVVATLLLVAERAVYDRLGWVHGSDDAGRAVLQDGALAYAAGLALLFSAGMLSGLLVGICFYRFGGLGGILALPLALSPILLTGWVGMPNEAQWTAWGSAPGSVPSHPLLGVLVLAAAATAYHLLVRRAPIAKKEG</sequence>
<evidence type="ECO:0000256" key="1">
    <source>
        <dbReference type="SAM" id="Phobius"/>
    </source>
</evidence>
<feature type="transmembrane region" description="Helical" evidence="1">
    <location>
        <begin position="21"/>
        <end position="49"/>
    </location>
</feature>
<keyword evidence="3" id="KW-1185">Reference proteome</keyword>
<proteinExistence type="predicted"/>
<feature type="transmembrane region" description="Helical" evidence="1">
    <location>
        <begin position="181"/>
        <end position="200"/>
    </location>
</feature>
<name>A0A2A9EDP7_9MICO</name>
<keyword evidence="1" id="KW-1133">Transmembrane helix</keyword>
<comment type="caution">
    <text evidence="2">The sequence shown here is derived from an EMBL/GenBank/DDBJ whole genome shotgun (WGS) entry which is preliminary data.</text>
</comment>
<dbReference type="AlphaFoldDB" id="A0A2A9EDP7"/>
<feature type="transmembrane region" description="Helical" evidence="1">
    <location>
        <begin position="220"/>
        <end position="238"/>
    </location>
</feature>
<organism evidence="2 3">
    <name type="scientific">Flavimobilis soli</name>
    <dbReference type="NCBI Taxonomy" id="442709"/>
    <lineage>
        <taxon>Bacteria</taxon>
        <taxon>Bacillati</taxon>
        <taxon>Actinomycetota</taxon>
        <taxon>Actinomycetes</taxon>
        <taxon>Micrococcales</taxon>
        <taxon>Jonesiaceae</taxon>
        <taxon>Flavimobilis</taxon>
    </lineage>
</organism>